<dbReference type="InterPro" id="IPR007404">
    <property type="entry name" value="YdjM-like"/>
</dbReference>
<dbReference type="Proteomes" id="UP000186096">
    <property type="component" value="Unassembled WGS sequence"/>
</dbReference>
<dbReference type="PANTHER" id="PTHR35531">
    <property type="entry name" value="INNER MEMBRANE PROTEIN YBCI-RELATED"/>
    <property type="match status" value="1"/>
</dbReference>
<evidence type="ECO:0000313" key="3">
    <source>
        <dbReference type="Proteomes" id="UP000186096"/>
    </source>
</evidence>
<feature type="transmembrane region" description="Helical" evidence="1">
    <location>
        <begin position="121"/>
        <end position="140"/>
    </location>
</feature>
<feature type="transmembrane region" description="Helical" evidence="1">
    <location>
        <begin position="94"/>
        <end position="112"/>
    </location>
</feature>
<dbReference type="OrthoDB" id="3425909at2"/>
<evidence type="ECO:0000313" key="2">
    <source>
        <dbReference type="EMBL" id="SIR25800.1"/>
    </source>
</evidence>
<feature type="transmembrane region" description="Helical" evidence="1">
    <location>
        <begin position="220"/>
        <end position="238"/>
    </location>
</feature>
<evidence type="ECO:0000256" key="1">
    <source>
        <dbReference type="SAM" id="Phobius"/>
    </source>
</evidence>
<feature type="transmembrane region" description="Helical" evidence="1">
    <location>
        <begin position="146"/>
        <end position="170"/>
    </location>
</feature>
<organism evidence="2 3">
    <name type="scientific">Microbispora rosea</name>
    <dbReference type="NCBI Taxonomy" id="58117"/>
    <lineage>
        <taxon>Bacteria</taxon>
        <taxon>Bacillati</taxon>
        <taxon>Actinomycetota</taxon>
        <taxon>Actinomycetes</taxon>
        <taxon>Streptosporangiales</taxon>
        <taxon>Streptosporangiaceae</taxon>
        <taxon>Microbispora</taxon>
    </lineage>
</organism>
<dbReference type="RefSeq" id="WP_030505455.1">
    <property type="nucleotide sequence ID" value="NZ_JBFAOP010000051.1"/>
</dbReference>
<keyword evidence="3" id="KW-1185">Reference proteome</keyword>
<keyword evidence="1" id="KW-0472">Membrane</keyword>
<dbReference type="GO" id="GO:0016787">
    <property type="term" value="F:hydrolase activity"/>
    <property type="evidence" value="ECO:0007669"/>
    <property type="project" value="UniProtKB-KW"/>
</dbReference>
<dbReference type="Pfam" id="PF04307">
    <property type="entry name" value="YdjM"/>
    <property type="match status" value="1"/>
</dbReference>
<dbReference type="AlphaFoldDB" id="A0A1N6ZFX1"/>
<sequence length="240" mass="24987">MMGHSHALSGAAVWLAVAPVLVALPEALGHPELATMTGPILTPPELVAGAVVCAGAAMLPDLDHPSATIAQTFGPVTWLLSKGVNFVSGGHRHATHSLLFSVLMGVGAHLLGDRYAVGRDILVVLMIGLAIRAVGIGVPGRTLTSAIVNVGLTAALFLTFMTLGVTYSWLGLAIGVGCLVHVIGDCLTERGCPVLWPIKGRWLLPWDIGIKTGKAFEKQFLGPALSIVVIALFCLRLMPA</sequence>
<keyword evidence="1" id="KW-0812">Transmembrane</keyword>
<keyword evidence="2" id="KW-0378">Hydrolase</keyword>
<dbReference type="EMBL" id="FTNI01000007">
    <property type="protein sequence ID" value="SIR25800.1"/>
    <property type="molecule type" value="Genomic_DNA"/>
</dbReference>
<dbReference type="STRING" id="58117.SAMN05421833_107127"/>
<proteinExistence type="predicted"/>
<dbReference type="PANTHER" id="PTHR35531:SF1">
    <property type="entry name" value="INNER MEMBRANE PROTEIN YBCI-RELATED"/>
    <property type="match status" value="1"/>
</dbReference>
<accession>A0A1N6ZFX1</accession>
<gene>
    <name evidence="2" type="ORF">SAMN05421833_107127</name>
</gene>
<reference evidence="3" key="1">
    <citation type="submission" date="2017-01" db="EMBL/GenBank/DDBJ databases">
        <authorList>
            <person name="Varghese N."/>
            <person name="Submissions S."/>
        </authorList>
    </citation>
    <scope>NUCLEOTIDE SEQUENCE [LARGE SCALE GENOMIC DNA]</scope>
    <source>
        <strain evidence="3">ATCC 12950</strain>
    </source>
</reference>
<keyword evidence="1" id="KW-1133">Transmembrane helix</keyword>
<protein>
    <submittedName>
        <fullName evidence="2">LexA-binding, inner membrane-associated putative hydrolase</fullName>
    </submittedName>
</protein>
<name>A0A1N6ZFX1_9ACTN</name>